<reference evidence="1" key="1">
    <citation type="submission" date="2022-06" db="EMBL/GenBank/DDBJ databases">
        <authorList>
            <person name="Legras J.-L."/>
            <person name="Devillers H."/>
            <person name="Grondin C."/>
        </authorList>
    </citation>
    <scope>NUCLEOTIDE SEQUENCE</scope>
    <source>
        <strain evidence="1">CLIB 1444</strain>
    </source>
</reference>
<organism evidence="1 2">
    <name type="scientific">[Candida] jaroonii</name>
    <dbReference type="NCBI Taxonomy" id="467808"/>
    <lineage>
        <taxon>Eukaryota</taxon>
        <taxon>Fungi</taxon>
        <taxon>Dikarya</taxon>
        <taxon>Ascomycota</taxon>
        <taxon>Saccharomycotina</taxon>
        <taxon>Pichiomycetes</taxon>
        <taxon>Debaryomycetaceae</taxon>
        <taxon>Yamadazyma</taxon>
    </lineage>
</organism>
<dbReference type="Proteomes" id="UP001152531">
    <property type="component" value="Unassembled WGS sequence"/>
</dbReference>
<keyword evidence="2" id="KW-1185">Reference proteome</keyword>
<name>A0ACA9Y3F9_9ASCO</name>
<comment type="caution">
    <text evidence="1">The sequence shown here is derived from an EMBL/GenBank/DDBJ whole genome shotgun (WGS) entry which is preliminary data.</text>
</comment>
<evidence type="ECO:0000313" key="1">
    <source>
        <dbReference type="EMBL" id="CAH6719509.1"/>
    </source>
</evidence>
<dbReference type="EMBL" id="CALSDN010000002">
    <property type="protein sequence ID" value="CAH6719509.1"/>
    <property type="molecule type" value="Genomic_DNA"/>
</dbReference>
<accession>A0ACA9Y3F9</accession>
<gene>
    <name evidence="1" type="ORF">CLIB1444_02S10198</name>
</gene>
<protein>
    <submittedName>
        <fullName evidence="1">Uncharacterized protein</fullName>
    </submittedName>
</protein>
<sequence length="153" mass="17622">MFRIHLSKLKFPKFSFKPTRLAFLPLIKPIYNDSFKNAGNSMSIDKSIDKAKIGVLNAPLSERKKMYNELTIGSITGLFLGVIIGKFSSLIITLTLSCYLLLQFLESRNLIRIPWNYVFSFNRQDFDLKSLVLENFNFKLSFVSSFLIACYNI</sequence>
<evidence type="ECO:0000313" key="2">
    <source>
        <dbReference type="Proteomes" id="UP001152531"/>
    </source>
</evidence>
<proteinExistence type="predicted"/>